<accession>A0A554JB79</accession>
<evidence type="ECO:0000313" key="2">
    <source>
        <dbReference type="EMBL" id="TSC65625.1"/>
    </source>
</evidence>
<evidence type="ECO:0000256" key="1">
    <source>
        <dbReference type="SAM" id="MobiDB-lite"/>
    </source>
</evidence>
<feature type="region of interest" description="Disordered" evidence="1">
    <location>
        <begin position="1"/>
        <end position="25"/>
    </location>
</feature>
<dbReference type="Proteomes" id="UP000319613">
    <property type="component" value="Unassembled WGS sequence"/>
</dbReference>
<sequence>MKEELNDKKTNMLKETSGVENGEHEQYEYLTQRSPEFEEALSGINLDLMRRLIQEEAEKCGREKGSSLNFLEMPRIGEIETRSKDDSVPISFYDSSTNEIQVDFTGMEQQAERQNPFLSKEGFKAYLVAVLTHEQLHAATELQALGYVGYQHFTSYQVWNEGVTEKLARELTGKYFKSSADFQKIDQAKSYNYESAVLLIDAVIAKISEQTGFDQETVWNAIKRGMFENTSLETKELQELLDGTLPIDFFKKLRTMSTTNEAEIHERVEHLNQGTIQKIVGKLVKLLRLDRPTETRKAA</sequence>
<protein>
    <submittedName>
        <fullName evidence="2">Uncharacterized protein</fullName>
    </submittedName>
</protein>
<evidence type="ECO:0000313" key="3">
    <source>
        <dbReference type="Proteomes" id="UP000319613"/>
    </source>
</evidence>
<gene>
    <name evidence="2" type="ORF">G01um101477_400</name>
</gene>
<organism evidence="2 3">
    <name type="scientific">Candidatus Doudnabacteria bacterium Gr01-1014_77</name>
    <dbReference type="NCBI Taxonomy" id="2017133"/>
    <lineage>
        <taxon>Bacteria</taxon>
        <taxon>Candidatus Doudnaibacteriota</taxon>
    </lineage>
</organism>
<name>A0A554JB79_9BACT</name>
<reference evidence="2 3" key="1">
    <citation type="submission" date="2017-07" db="EMBL/GenBank/DDBJ databases">
        <title>Mechanisms for carbon and nitrogen cycling indicate functional differentiation within the Candidate Phyla Radiation.</title>
        <authorList>
            <person name="Danczak R.E."/>
            <person name="Johnston M.D."/>
            <person name="Kenah C."/>
            <person name="Slattery M."/>
            <person name="Wrighton K.C."/>
            <person name="Wilkins M.J."/>
        </authorList>
    </citation>
    <scope>NUCLEOTIDE SEQUENCE [LARGE SCALE GENOMIC DNA]</scope>
    <source>
        <strain evidence="2">Gr01-1014_77</strain>
    </source>
</reference>
<proteinExistence type="predicted"/>
<feature type="compositionally biased region" description="Basic and acidic residues" evidence="1">
    <location>
        <begin position="1"/>
        <end position="12"/>
    </location>
</feature>
<dbReference type="AlphaFoldDB" id="A0A554JB79"/>
<dbReference type="EMBL" id="VMFF01000036">
    <property type="protein sequence ID" value="TSC65625.1"/>
    <property type="molecule type" value="Genomic_DNA"/>
</dbReference>
<comment type="caution">
    <text evidence="2">The sequence shown here is derived from an EMBL/GenBank/DDBJ whole genome shotgun (WGS) entry which is preliminary data.</text>
</comment>